<dbReference type="RefSeq" id="WP_087146642.1">
    <property type="nucleotide sequence ID" value="NZ_FUKJ01000151.1"/>
</dbReference>
<dbReference type="Proteomes" id="UP000195442">
    <property type="component" value="Unassembled WGS sequence"/>
</dbReference>
<dbReference type="GO" id="GO:0003677">
    <property type="term" value="F:DNA binding"/>
    <property type="evidence" value="ECO:0007669"/>
    <property type="project" value="InterPro"/>
</dbReference>
<proteinExistence type="predicted"/>
<evidence type="ECO:0000313" key="2">
    <source>
        <dbReference type="EMBL" id="SJM91688.1"/>
    </source>
</evidence>
<organism evidence="2 3">
    <name type="scientific">Crenothrix polyspora</name>
    <dbReference type="NCBI Taxonomy" id="360316"/>
    <lineage>
        <taxon>Bacteria</taxon>
        <taxon>Pseudomonadati</taxon>
        <taxon>Pseudomonadota</taxon>
        <taxon>Gammaproteobacteria</taxon>
        <taxon>Methylococcales</taxon>
        <taxon>Crenotrichaceae</taxon>
        <taxon>Crenothrix</taxon>
    </lineage>
</organism>
<dbReference type="InterPro" id="IPR041657">
    <property type="entry name" value="HTH_17"/>
</dbReference>
<keyword evidence="3" id="KW-1185">Reference proteome</keyword>
<protein>
    <recommendedName>
        <fullName evidence="1">Helix-turn-helix domain-containing protein</fullName>
    </recommendedName>
</protein>
<sequence>MNSKISLSIEPNIYYTVEETAQLLRVSQNTVVKLLRSGQTQGIKLGRQWRVLGASLLNLSAAENDTEKVIVSDWLMASKNTLTELWDNEEDSVYDQF</sequence>
<evidence type="ECO:0000259" key="1">
    <source>
        <dbReference type="Pfam" id="PF12728"/>
    </source>
</evidence>
<dbReference type="OrthoDB" id="5525992at2"/>
<accession>A0A1R4H5Y9</accession>
<dbReference type="InterPro" id="IPR010093">
    <property type="entry name" value="SinI_DNA-bd"/>
</dbReference>
<dbReference type="EMBL" id="FUKJ01000151">
    <property type="protein sequence ID" value="SJM91688.1"/>
    <property type="molecule type" value="Genomic_DNA"/>
</dbReference>
<feature type="domain" description="Helix-turn-helix" evidence="1">
    <location>
        <begin position="14"/>
        <end position="57"/>
    </location>
</feature>
<dbReference type="Pfam" id="PF12728">
    <property type="entry name" value="HTH_17"/>
    <property type="match status" value="1"/>
</dbReference>
<dbReference type="NCBIfam" id="TIGR01764">
    <property type="entry name" value="excise"/>
    <property type="match status" value="1"/>
</dbReference>
<evidence type="ECO:0000313" key="3">
    <source>
        <dbReference type="Proteomes" id="UP000195442"/>
    </source>
</evidence>
<dbReference type="AlphaFoldDB" id="A0A1R4H5Y9"/>
<reference evidence="3" key="1">
    <citation type="submission" date="2017-02" db="EMBL/GenBank/DDBJ databases">
        <authorList>
            <person name="Daims H."/>
        </authorList>
    </citation>
    <scope>NUCLEOTIDE SEQUENCE [LARGE SCALE GENOMIC DNA]</scope>
</reference>
<gene>
    <name evidence="2" type="ORF">CRENPOLYSF2_2340007</name>
</gene>
<name>A0A1R4H5Y9_9GAMM</name>